<comment type="cofactor">
    <cofactor evidence="6">
        <name>FAD</name>
        <dbReference type="ChEBI" id="CHEBI:57692"/>
    </cofactor>
</comment>
<name>A0A835EZH3_9POAL</name>
<keyword evidence="3 6" id="KW-0274">FAD</keyword>
<keyword evidence="4" id="KW-0521">NADP</keyword>
<dbReference type="InterPro" id="IPR000960">
    <property type="entry name" value="Flavin_mOase"/>
</dbReference>
<dbReference type="AlphaFoldDB" id="A0A835EZH3"/>
<dbReference type="PANTHER" id="PTHR23023">
    <property type="entry name" value="DIMETHYLANILINE MONOOXYGENASE"/>
    <property type="match status" value="1"/>
</dbReference>
<accession>A0A835EZH3</accession>
<gene>
    <name evidence="8" type="ORF">HU200_021705</name>
</gene>
<feature type="compositionally biased region" description="Basic residues" evidence="7">
    <location>
        <begin position="1"/>
        <end position="19"/>
    </location>
</feature>
<keyword evidence="6" id="KW-0503">Monooxygenase</keyword>
<keyword evidence="9" id="KW-1185">Reference proteome</keyword>
<dbReference type="GO" id="GO:0004499">
    <property type="term" value="F:N,N-dimethylaniline monooxygenase activity"/>
    <property type="evidence" value="ECO:0007669"/>
    <property type="project" value="InterPro"/>
</dbReference>
<dbReference type="OrthoDB" id="66881at2759"/>
<evidence type="ECO:0000313" key="9">
    <source>
        <dbReference type="Proteomes" id="UP000636709"/>
    </source>
</evidence>
<dbReference type="GO" id="GO:0050660">
    <property type="term" value="F:flavin adenine dinucleotide binding"/>
    <property type="evidence" value="ECO:0007669"/>
    <property type="project" value="InterPro"/>
</dbReference>
<comment type="similarity">
    <text evidence="1 6">Belongs to the FMO family.</text>
</comment>
<evidence type="ECO:0000256" key="6">
    <source>
        <dbReference type="RuleBase" id="RU361177"/>
    </source>
</evidence>
<dbReference type="PRINTS" id="PR00370">
    <property type="entry name" value="FMOXYGENASE"/>
</dbReference>
<evidence type="ECO:0000256" key="3">
    <source>
        <dbReference type="ARBA" id="ARBA00022827"/>
    </source>
</evidence>
<dbReference type="Proteomes" id="UP000636709">
    <property type="component" value="Unassembled WGS sequence"/>
</dbReference>
<dbReference type="InterPro" id="IPR020946">
    <property type="entry name" value="Flavin_mOase-like"/>
</dbReference>
<evidence type="ECO:0000256" key="5">
    <source>
        <dbReference type="ARBA" id="ARBA00023002"/>
    </source>
</evidence>
<sequence>MRGRKKGRGCDGKRKKTYGTKRSEAAMAMRPCDATSHHHHHTTTSSSSFPMAAAAAAGSGGSDRGMLRSARVAVIGAGAAGLAAARELRREGHAAVVFERAGDVGGTWIYEEAREGGHSSMYASLRTNLPREVMGFLDFPFVATPGSSSVDARRFPRHEEVLRYIQEFARRFDLYGLVRFRTEVTAVVVTTSTRWLVRWRSTTSTSGEQEQEEEEEFDAVVVCNGHYTEPRVADIPGVDSWPGKQMHSHSYRVPEPFRDEVVVIIGAKNSGGDISREIAGVAKEVHMVNRASPASTCERLPGYHNLWLRSMVERAEPDGSVVFRDGSSVRAHVILHCTGYKYSFPFLLLQQQLQLLQVDDNRIHPLYKHVFVPQVAPNLAFIGLPFKVIPFPLVELQSCWVAAALSGRIRLPSEEEMMEEVGARYSELQAMGWPQRHTHCLKHNQFDYDDWLAEQCGHGGVEEWRKAMYDAASNKKVQCPETYREEWDDHHLLEQAYNDFQTYINPPATHY</sequence>
<proteinExistence type="inferred from homology"/>
<keyword evidence="5 6" id="KW-0560">Oxidoreductase</keyword>
<dbReference type="EC" id="1.-.-.-" evidence="6"/>
<comment type="caution">
    <text evidence="8">The sequence shown here is derived from an EMBL/GenBank/DDBJ whole genome shotgun (WGS) entry which is preliminary data.</text>
</comment>
<evidence type="ECO:0000313" key="8">
    <source>
        <dbReference type="EMBL" id="KAF8723736.1"/>
    </source>
</evidence>
<dbReference type="EMBL" id="JACEFO010001666">
    <property type="protein sequence ID" value="KAF8723736.1"/>
    <property type="molecule type" value="Genomic_DNA"/>
</dbReference>
<evidence type="ECO:0000256" key="7">
    <source>
        <dbReference type="SAM" id="MobiDB-lite"/>
    </source>
</evidence>
<dbReference type="InterPro" id="IPR036188">
    <property type="entry name" value="FAD/NAD-bd_sf"/>
</dbReference>
<dbReference type="Gene3D" id="3.50.50.60">
    <property type="entry name" value="FAD/NAD(P)-binding domain"/>
    <property type="match status" value="2"/>
</dbReference>
<dbReference type="FunFam" id="3.50.50.60:FF:000099">
    <property type="entry name" value="Flavin-containing monooxygenase"/>
    <property type="match status" value="1"/>
</dbReference>
<keyword evidence="2 6" id="KW-0285">Flavoprotein</keyword>
<reference evidence="8" key="1">
    <citation type="submission" date="2020-07" db="EMBL/GenBank/DDBJ databases">
        <title>Genome sequence and genetic diversity analysis of an under-domesticated orphan crop, white fonio (Digitaria exilis).</title>
        <authorList>
            <person name="Bennetzen J.L."/>
            <person name="Chen S."/>
            <person name="Ma X."/>
            <person name="Wang X."/>
            <person name="Yssel A.E.J."/>
            <person name="Chaluvadi S.R."/>
            <person name="Johnson M."/>
            <person name="Gangashetty P."/>
            <person name="Hamidou F."/>
            <person name="Sanogo M.D."/>
            <person name="Zwaenepoel A."/>
            <person name="Wallace J."/>
            <person name="Van De Peer Y."/>
            <person name="Van Deynze A."/>
        </authorList>
    </citation>
    <scope>NUCLEOTIDE SEQUENCE</scope>
    <source>
        <tissue evidence="8">Leaves</tissue>
    </source>
</reference>
<dbReference type="GO" id="GO:0050661">
    <property type="term" value="F:NADP binding"/>
    <property type="evidence" value="ECO:0007669"/>
    <property type="project" value="InterPro"/>
</dbReference>
<dbReference type="SUPFAM" id="SSF51905">
    <property type="entry name" value="FAD/NAD(P)-binding domain"/>
    <property type="match status" value="2"/>
</dbReference>
<feature type="region of interest" description="Disordered" evidence="7">
    <location>
        <begin position="1"/>
        <end position="27"/>
    </location>
</feature>
<dbReference type="Pfam" id="PF00743">
    <property type="entry name" value="FMO-like"/>
    <property type="match status" value="2"/>
</dbReference>
<evidence type="ECO:0000256" key="4">
    <source>
        <dbReference type="ARBA" id="ARBA00022857"/>
    </source>
</evidence>
<organism evidence="8 9">
    <name type="scientific">Digitaria exilis</name>
    <dbReference type="NCBI Taxonomy" id="1010633"/>
    <lineage>
        <taxon>Eukaryota</taxon>
        <taxon>Viridiplantae</taxon>
        <taxon>Streptophyta</taxon>
        <taxon>Embryophyta</taxon>
        <taxon>Tracheophyta</taxon>
        <taxon>Spermatophyta</taxon>
        <taxon>Magnoliopsida</taxon>
        <taxon>Liliopsida</taxon>
        <taxon>Poales</taxon>
        <taxon>Poaceae</taxon>
        <taxon>PACMAD clade</taxon>
        <taxon>Panicoideae</taxon>
        <taxon>Panicodae</taxon>
        <taxon>Paniceae</taxon>
        <taxon>Anthephorinae</taxon>
        <taxon>Digitaria</taxon>
    </lineage>
</organism>
<evidence type="ECO:0000256" key="2">
    <source>
        <dbReference type="ARBA" id="ARBA00022630"/>
    </source>
</evidence>
<dbReference type="InterPro" id="IPR050346">
    <property type="entry name" value="FMO-like"/>
</dbReference>
<evidence type="ECO:0000256" key="1">
    <source>
        <dbReference type="ARBA" id="ARBA00009183"/>
    </source>
</evidence>
<protein>
    <recommendedName>
        <fullName evidence="6">Flavin-containing monooxygenase</fullName>
        <ecNumber evidence="6">1.-.-.-</ecNumber>
    </recommendedName>
</protein>